<accession>A0AAN9IEI5</accession>
<proteinExistence type="predicted"/>
<keyword evidence="4" id="KW-1185">Reference proteome</keyword>
<sequence>MISGCCVNFVVIVASRQELYKDLILLKFVSLHIQSSGSQMSNNEVLKEKTCWYPKATECFITTCLEQVSQGERLGSSFTKKGWKGIVFKFNDLTGRKYDKAKLKNRYDNLRKDWRVWYNLFGKETGLGGDSVRNTVAAPDEWWESKQLEIPQYGKFRNKGLPFARELTELFKGAVATGEFAWAPSCGILPNGHGSNDNDGYRPCLDSMLEASGDSEDASVGATNEFADININASQGTVSHGVGSQKSGDKRKRISPAEKKKKKKTTASSKIAEAVSVIAETCRSRNDVVTSASIGEVMAELQYLDEVSNDLDLHTKCCQLMMFKPTREMFVALRGFEEKRLHWLRQAANNPFPFM</sequence>
<dbReference type="Proteomes" id="UP001372338">
    <property type="component" value="Unassembled WGS sequence"/>
</dbReference>
<dbReference type="PANTHER" id="PTHR31704">
    <property type="entry name" value="MYB/SANT-LIKE DNA-BINDING DOMAIN PROTEIN-RELATED"/>
    <property type="match status" value="1"/>
</dbReference>
<name>A0AAN9IEI5_CROPI</name>
<dbReference type="EMBL" id="JAYWIO010000003">
    <property type="protein sequence ID" value="KAK7274225.1"/>
    <property type="molecule type" value="Genomic_DNA"/>
</dbReference>
<comment type="caution">
    <text evidence="3">The sequence shown here is derived from an EMBL/GenBank/DDBJ whole genome shotgun (WGS) entry which is preliminary data.</text>
</comment>
<evidence type="ECO:0000313" key="4">
    <source>
        <dbReference type="Proteomes" id="UP001372338"/>
    </source>
</evidence>
<dbReference type="AlphaFoldDB" id="A0AAN9IEI5"/>
<feature type="domain" description="Myb/SANT-like" evidence="2">
    <location>
        <begin position="52"/>
        <end position="144"/>
    </location>
</feature>
<evidence type="ECO:0000259" key="2">
    <source>
        <dbReference type="Pfam" id="PF12776"/>
    </source>
</evidence>
<feature type="compositionally biased region" description="Polar residues" evidence="1">
    <location>
        <begin position="237"/>
        <end position="246"/>
    </location>
</feature>
<protein>
    <recommendedName>
        <fullName evidence="2">Myb/SANT-like domain-containing protein</fullName>
    </recommendedName>
</protein>
<evidence type="ECO:0000256" key="1">
    <source>
        <dbReference type="SAM" id="MobiDB-lite"/>
    </source>
</evidence>
<organism evidence="3 4">
    <name type="scientific">Crotalaria pallida</name>
    <name type="common">Smooth rattlebox</name>
    <name type="synonym">Crotalaria striata</name>
    <dbReference type="NCBI Taxonomy" id="3830"/>
    <lineage>
        <taxon>Eukaryota</taxon>
        <taxon>Viridiplantae</taxon>
        <taxon>Streptophyta</taxon>
        <taxon>Embryophyta</taxon>
        <taxon>Tracheophyta</taxon>
        <taxon>Spermatophyta</taxon>
        <taxon>Magnoliopsida</taxon>
        <taxon>eudicotyledons</taxon>
        <taxon>Gunneridae</taxon>
        <taxon>Pentapetalae</taxon>
        <taxon>rosids</taxon>
        <taxon>fabids</taxon>
        <taxon>Fabales</taxon>
        <taxon>Fabaceae</taxon>
        <taxon>Papilionoideae</taxon>
        <taxon>50 kb inversion clade</taxon>
        <taxon>genistoids sensu lato</taxon>
        <taxon>core genistoids</taxon>
        <taxon>Crotalarieae</taxon>
        <taxon>Crotalaria</taxon>
    </lineage>
</organism>
<reference evidence="3 4" key="1">
    <citation type="submission" date="2024-01" db="EMBL/GenBank/DDBJ databases">
        <title>The genomes of 5 underutilized Papilionoideae crops provide insights into root nodulation and disease resistanc.</title>
        <authorList>
            <person name="Yuan L."/>
        </authorList>
    </citation>
    <scope>NUCLEOTIDE SEQUENCE [LARGE SCALE GENOMIC DNA]</scope>
    <source>
        <strain evidence="3">ZHUSHIDOU_FW_LH</strain>
        <tissue evidence="3">Leaf</tissue>
    </source>
</reference>
<dbReference type="Pfam" id="PF12776">
    <property type="entry name" value="Myb_DNA-bind_3"/>
    <property type="match status" value="1"/>
</dbReference>
<evidence type="ECO:0000313" key="3">
    <source>
        <dbReference type="EMBL" id="KAK7274225.1"/>
    </source>
</evidence>
<dbReference type="InterPro" id="IPR024752">
    <property type="entry name" value="Myb/SANT-like_dom"/>
</dbReference>
<gene>
    <name evidence="3" type="ORF">RIF29_15306</name>
</gene>
<dbReference type="PANTHER" id="PTHR31704:SF49">
    <property type="entry name" value="MYB_SANT-LIKE DOMAIN-CONTAINING PROTEIN"/>
    <property type="match status" value="1"/>
</dbReference>
<feature type="compositionally biased region" description="Basic residues" evidence="1">
    <location>
        <begin position="249"/>
        <end position="265"/>
    </location>
</feature>
<feature type="region of interest" description="Disordered" evidence="1">
    <location>
        <begin position="237"/>
        <end position="266"/>
    </location>
</feature>